<evidence type="ECO:0000256" key="6">
    <source>
        <dbReference type="ARBA" id="ARBA00022840"/>
    </source>
</evidence>
<evidence type="ECO:0000313" key="13">
    <source>
        <dbReference type="EMBL" id="PON52773.1"/>
    </source>
</evidence>
<evidence type="ECO:0000313" key="14">
    <source>
        <dbReference type="Proteomes" id="UP000237000"/>
    </source>
</evidence>
<dbReference type="CDD" id="cd03249">
    <property type="entry name" value="ABC_MTABC3_MDL1_MDL2"/>
    <property type="match status" value="2"/>
</dbReference>
<proteinExistence type="inferred from homology"/>
<dbReference type="InterPro" id="IPR003593">
    <property type="entry name" value="AAA+_ATPase"/>
</dbReference>
<dbReference type="SMART" id="SM00382">
    <property type="entry name" value="AAA"/>
    <property type="match status" value="2"/>
</dbReference>
<name>A0A2P5BVF7_TREOI</name>
<dbReference type="GO" id="GO:0140359">
    <property type="term" value="F:ABC-type transporter activity"/>
    <property type="evidence" value="ECO:0007669"/>
    <property type="project" value="InterPro"/>
</dbReference>
<dbReference type="CDD" id="cd18578">
    <property type="entry name" value="ABC_6TM_Pgp_ABCB1_D2_like"/>
    <property type="match status" value="1"/>
</dbReference>
<evidence type="ECO:0000256" key="1">
    <source>
        <dbReference type="ARBA" id="ARBA00007577"/>
    </source>
</evidence>
<feature type="transmembrane region" description="Helical" evidence="10">
    <location>
        <begin position="829"/>
        <end position="850"/>
    </location>
</feature>
<evidence type="ECO:0000259" key="12">
    <source>
        <dbReference type="PROSITE" id="PS50929"/>
    </source>
</evidence>
<accession>A0A2P5BVF7</accession>
<dbReference type="PROSITE" id="PS50893">
    <property type="entry name" value="ABC_TRANSPORTER_2"/>
    <property type="match status" value="2"/>
</dbReference>
<dbReference type="FunFam" id="3.40.50.300:FF:000205">
    <property type="entry name" value="ABC transporter B family member 4"/>
    <property type="match status" value="2"/>
</dbReference>
<dbReference type="Pfam" id="PF00664">
    <property type="entry name" value="ABC_membrane"/>
    <property type="match status" value="2"/>
</dbReference>
<evidence type="ECO:0000256" key="9">
    <source>
        <dbReference type="ARBA" id="ARBA00023180"/>
    </source>
</evidence>
<feature type="domain" description="ABC transporter" evidence="11">
    <location>
        <begin position="1011"/>
        <end position="1248"/>
    </location>
</feature>
<feature type="transmembrane region" description="Helical" evidence="10">
    <location>
        <begin position="731"/>
        <end position="753"/>
    </location>
</feature>
<keyword evidence="6" id="KW-0067">ATP-binding</keyword>
<dbReference type="InterPro" id="IPR027417">
    <property type="entry name" value="P-loop_NTPase"/>
</dbReference>
<dbReference type="InParanoid" id="A0A2P5BVF7"/>
<feature type="transmembrane region" description="Helical" evidence="10">
    <location>
        <begin position="294"/>
        <end position="314"/>
    </location>
</feature>
<comment type="similarity">
    <text evidence="1">Belongs to the ABC transporter superfamily. ABCB family. Multidrug resistance exporter (TC 3.A.1.201) subfamily.</text>
</comment>
<dbReference type="STRING" id="63057.A0A2P5BVF7"/>
<feature type="domain" description="ABC transmembrane type-1" evidence="12">
    <location>
        <begin position="690"/>
        <end position="976"/>
    </location>
</feature>
<dbReference type="EMBL" id="JXTC01000453">
    <property type="protein sequence ID" value="PON52773.1"/>
    <property type="molecule type" value="Genomic_DNA"/>
</dbReference>
<evidence type="ECO:0000256" key="10">
    <source>
        <dbReference type="SAM" id="Phobius"/>
    </source>
</evidence>
<keyword evidence="7 10" id="KW-1133">Transmembrane helix</keyword>
<evidence type="ECO:0000256" key="4">
    <source>
        <dbReference type="ARBA" id="ARBA00022737"/>
    </source>
</evidence>
<evidence type="ECO:0000256" key="5">
    <source>
        <dbReference type="ARBA" id="ARBA00022741"/>
    </source>
</evidence>
<dbReference type="Pfam" id="PF00005">
    <property type="entry name" value="ABC_tran"/>
    <property type="match status" value="2"/>
</dbReference>
<dbReference type="InterPro" id="IPR017871">
    <property type="entry name" value="ABC_transporter-like_CS"/>
</dbReference>
<dbReference type="Gene3D" id="1.20.1560.10">
    <property type="entry name" value="ABC transporter type 1, transmembrane domain"/>
    <property type="match status" value="3"/>
</dbReference>
<feature type="transmembrane region" description="Helical" evidence="10">
    <location>
        <begin position="912"/>
        <end position="935"/>
    </location>
</feature>
<gene>
    <name evidence="13" type="primary">TorPGP15</name>
    <name evidence="13" type="ORF">TorRG33x02_307310</name>
</gene>
<evidence type="ECO:0000256" key="8">
    <source>
        <dbReference type="ARBA" id="ARBA00023136"/>
    </source>
</evidence>
<dbReference type="OrthoDB" id="6500128at2759"/>
<keyword evidence="14" id="KW-1185">Reference proteome</keyword>
<evidence type="ECO:0000259" key="11">
    <source>
        <dbReference type="PROSITE" id="PS50893"/>
    </source>
</evidence>
<dbReference type="SUPFAM" id="SSF90123">
    <property type="entry name" value="ABC transporter transmembrane region"/>
    <property type="match status" value="2"/>
</dbReference>
<evidence type="ECO:0000256" key="7">
    <source>
        <dbReference type="ARBA" id="ARBA00022989"/>
    </source>
</evidence>
<dbReference type="InterPro" id="IPR003439">
    <property type="entry name" value="ABC_transporter-like_ATP-bd"/>
</dbReference>
<keyword evidence="3 10" id="KW-0812">Transmembrane</keyword>
<feature type="domain" description="ABC transporter" evidence="11">
    <location>
        <begin position="361"/>
        <end position="597"/>
    </location>
</feature>
<sequence>MALGESITTQGKNTKSVNGSIGSIFMHADKVDLCLMSLGFLGAVFDGLTDRLAMLFTGHMINTIGSVSKLDNEAFQHNINKNAVAMLYLAGISWVACFMEGYCWTRTGERQATRLRTIYLKAVLRQDLGYFDLSTTTMSEVITSISNDSFIIQDAISEKVPNFVTKVSTFVAGYMVAFVLLWQLALVALPLALFLIVPGWLCGRSLLELSREIRSEYNKAGTIAEQAISSIRTVYAFVGEKKTLVEFSSALNVSTKLGLKQGLVKGLAIGSGATIFAIWSLLSYYGSRLVMYNGFQGGTVFAATTSIIVGGRALGIGLSNIKDIVDACSASERVVEMMKRIPKIDSENTKGLILDNVSGKIEFKQVKFSYPSRPQSVVFKNFSLTIMAGKTVALVGASGSGKSTTLSLLQRFYDPPEGEILLDGIAIDKLQLKWLRSQMALVSQEPSLFSTTIKENILFGKDDAMMEDVLKASEASDAHTFISQLPQGYDTQVGERGLQLSGGQKQRIAIARAIIRKPRILLLDEATSALDSESERAVQKAIDNVATGRTTIIVAHRLSTIKNSEVIVVLENGQVKEIGSHNELLQRENSLYTSLVQLQRTEKNKNKEEYNCSVYSSSSPNKYFDNPTKDDDLPIRNDNLQAISRTDHSKFGNTSTPAVFEDDSKDPRIPTPSFSRLLALNKPERKQACLGCLSAILSGAVQPLHSVAMGTTISIYFSTDHDEIKERIRSLALWFFGLSLFSLLINICQHYSFGYMGENLTKRIREKMLSKILTFDVGWFDKDKNFSSVICSGLAKDANVVRSLVGDRISLLVQTISAVTISWTMGLAITWRLAIVLIVAQPLIIGCFYIRRVTLKSMSSKAIKEQHDSTKLAAEAVSNLRTITAFSSQDRILKRLEKAQEDPQKESIRQSWFAGIALGCSLSIKNCVWCLSYWYGGKLVSHGAISPKQVFQCINILVNTGRVIAEAGSMTTNLNKGWDSIRLVFAILDKNTKIEPENAEAYKPEKISGYVEFCDVHFAYPSRPNVLIFKGFSINIEARKSMAFVGKNGSGKSTIIGLIERFYDPLKGVVKIDGRDIKSYHLRSLRKYIGLVNQEPTLFAGTIRENIIYGLSDNITESEIIEAARAANIHDFIISQKDGYETWCGNRGLQLSGGQKQRIAIARAIIRNPSMLLLDEATSALDSQSEKEVQIALERVMTGRTSIVVAHRLCTINNCDEIAVIDRGEMVEKGTHSTLMAKGPIGAYHSLVSLQYGDNSRISSLHEA</sequence>
<dbReference type="PANTHER" id="PTHR45136:SF2">
    <property type="entry name" value="ABC TRANSPORTER DOMAIN-CONTAINING PROTEIN"/>
    <property type="match status" value="1"/>
</dbReference>
<dbReference type="SUPFAM" id="SSF52540">
    <property type="entry name" value="P-loop containing nucleoside triphosphate hydrolases"/>
    <property type="match status" value="2"/>
</dbReference>
<dbReference type="Proteomes" id="UP000237000">
    <property type="component" value="Unassembled WGS sequence"/>
</dbReference>
<feature type="transmembrane region" description="Helical" evidence="10">
    <location>
        <begin position="263"/>
        <end position="282"/>
    </location>
</feature>
<protein>
    <submittedName>
        <fullName evidence="13">ABC transporter</fullName>
    </submittedName>
</protein>
<keyword evidence="4" id="KW-0677">Repeat</keyword>
<dbReference type="PROSITE" id="PS00211">
    <property type="entry name" value="ABC_TRANSPORTER_1"/>
    <property type="match status" value="2"/>
</dbReference>
<evidence type="ECO:0000256" key="3">
    <source>
        <dbReference type="ARBA" id="ARBA00022692"/>
    </source>
</evidence>
<keyword evidence="8 10" id="KW-0472">Membrane</keyword>
<feature type="transmembrane region" description="Helical" evidence="10">
    <location>
        <begin position="171"/>
        <end position="201"/>
    </location>
</feature>
<comment type="caution">
    <text evidence="13">The sequence shown here is derived from an EMBL/GenBank/DDBJ whole genome shotgun (WGS) entry which is preliminary data.</text>
</comment>
<dbReference type="CDD" id="cd18577">
    <property type="entry name" value="ABC_6TM_Pgp_ABCB1_D1_like"/>
    <property type="match status" value="1"/>
</dbReference>
<evidence type="ECO:0000256" key="2">
    <source>
        <dbReference type="ARBA" id="ARBA00022448"/>
    </source>
</evidence>
<feature type="domain" description="ABC transmembrane type-1" evidence="12">
    <location>
        <begin position="38"/>
        <end position="326"/>
    </location>
</feature>
<organism evidence="13 14">
    <name type="scientific">Trema orientale</name>
    <name type="common">Charcoal tree</name>
    <name type="synonym">Celtis orientalis</name>
    <dbReference type="NCBI Taxonomy" id="63057"/>
    <lineage>
        <taxon>Eukaryota</taxon>
        <taxon>Viridiplantae</taxon>
        <taxon>Streptophyta</taxon>
        <taxon>Embryophyta</taxon>
        <taxon>Tracheophyta</taxon>
        <taxon>Spermatophyta</taxon>
        <taxon>Magnoliopsida</taxon>
        <taxon>eudicotyledons</taxon>
        <taxon>Gunneridae</taxon>
        <taxon>Pentapetalae</taxon>
        <taxon>rosids</taxon>
        <taxon>fabids</taxon>
        <taxon>Rosales</taxon>
        <taxon>Cannabaceae</taxon>
        <taxon>Trema</taxon>
    </lineage>
</organism>
<keyword evidence="9" id="KW-0325">Glycoprotein</keyword>
<dbReference type="GO" id="GO:0005524">
    <property type="term" value="F:ATP binding"/>
    <property type="evidence" value="ECO:0007669"/>
    <property type="project" value="UniProtKB-KW"/>
</dbReference>
<dbReference type="AlphaFoldDB" id="A0A2P5BVF7"/>
<dbReference type="GO" id="GO:0016887">
    <property type="term" value="F:ATP hydrolysis activity"/>
    <property type="evidence" value="ECO:0007669"/>
    <property type="project" value="InterPro"/>
</dbReference>
<dbReference type="PROSITE" id="PS50929">
    <property type="entry name" value="ABC_TM1F"/>
    <property type="match status" value="2"/>
</dbReference>
<keyword evidence="5" id="KW-0547">Nucleotide-binding</keyword>
<keyword evidence="2" id="KW-0813">Transport</keyword>
<dbReference type="InterPro" id="IPR011527">
    <property type="entry name" value="ABC1_TM_dom"/>
</dbReference>
<reference evidence="14" key="1">
    <citation type="submission" date="2016-06" db="EMBL/GenBank/DDBJ databases">
        <title>Parallel loss of symbiosis genes in relatives of nitrogen-fixing non-legume Parasponia.</title>
        <authorList>
            <person name="Van Velzen R."/>
            <person name="Holmer R."/>
            <person name="Bu F."/>
            <person name="Rutten L."/>
            <person name="Van Zeijl A."/>
            <person name="Liu W."/>
            <person name="Santuari L."/>
            <person name="Cao Q."/>
            <person name="Sharma T."/>
            <person name="Shen D."/>
            <person name="Roswanjaya Y."/>
            <person name="Wardhani T."/>
            <person name="Kalhor M.S."/>
            <person name="Jansen J."/>
            <person name="Van den Hoogen J."/>
            <person name="Gungor B."/>
            <person name="Hartog M."/>
            <person name="Hontelez J."/>
            <person name="Verver J."/>
            <person name="Yang W.-C."/>
            <person name="Schijlen E."/>
            <person name="Repin R."/>
            <person name="Schilthuizen M."/>
            <person name="Schranz E."/>
            <person name="Heidstra R."/>
            <person name="Miyata K."/>
            <person name="Fedorova E."/>
            <person name="Kohlen W."/>
            <person name="Bisseling T."/>
            <person name="Smit S."/>
            <person name="Geurts R."/>
        </authorList>
    </citation>
    <scope>NUCLEOTIDE SEQUENCE [LARGE SCALE GENOMIC DNA]</scope>
    <source>
        <strain evidence="14">cv. RG33-2</strain>
    </source>
</reference>
<dbReference type="PANTHER" id="PTHR45136">
    <property type="entry name" value="ABC TRANSPORTER DOMAIN-CONTAINING PROTEIN"/>
    <property type="match status" value="1"/>
</dbReference>
<dbReference type="InterPro" id="IPR036640">
    <property type="entry name" value="ABC1_TM_sf"/>
</dbReference>
<dbReference type="GO" id="GO:0016020">
    <property type="term" value="C:membrane"/>
    <property type="evidence" value="ECO:0007669"/>
    <property type="project" value="InterPro"/>
</dbReference>
<dbReference type="Gene3D" id="3.40.50.300">
    <property type="entry name" value="P-loop containing nucleotide triphosphate hydrolases"/>
    <property type="match status" value="2"/>
</dbReference>